<sequence>MNYLRIAFTLALFTLANIVYGQKNNEEEGIKKAINALFDGMRKSDSTLMRTAFNPQAILQTIVKTKAGATEVRSTDLNLFIKSIAKPHAEIYDERIVFTKILIDDALASVWTDYQFYIGDKFSHCGVNSFQLVKVNNDWKIVYLIDTRRKENCN</sequence>
<dbReference type="OrthoDB" id="117186at2"/>
<dbReference type="InterPro" id="IPR032710">
    <property type="entry name" value="NTF2-like_dom_sf"/>
</dbReference>
<dbReference type="RefSeq" id="WP_113647916.1">
    <property type="nucleotide sequence ID" value="NZ_QMHN01000004.1"/>
</dbReference>
<gene>
    <name evidence="1" type="ORF">DPV69_13510</name>
</gene>
<dbReference type="AlphaFoldDB" id="A0A443YR88"/>
<organism evidence="1 2">
    <name type="scientific">Pedobacter chitinilyticus</name>
    <dbReference type="NCBI Taxonomy" id="2233776"/>
    <lineage>
        <taxon>Bacteria</taxon>
        <taxon>Pseudomonadati</taxon>
        <taxon>Bacteroidota</taxon>
        <taxon>Sphingobacteriia</taxon>
        <taxon>Sphingobacteriales</taxon>
        <taxon>Sphingobacteriaceae</taxon>
        <taxon>Pedobacter</taxon>
    </lineage>
</organism>
<name>A0A443YR88_9SPHI</name>
<reference evidence="1 2" key="1">
    <citation type="submission" date="2018-06" db="EMBL/GenBank/DDBJ databases">
        <title>Pedobacter endophyticus sp. nov., an endophytic bacterium isolated from a leaf of Triticum aestivum.</title>
        <authorList>
            <person name="Zhang L."/>
        </authorList>
    </citation>
    <scope>NUCLEOTIDE SEQUENCE [LARGE SCALE GENOMIC DNA]</scope>
    <source>
        <strain evidence="1 2">CM134L-2</strain>
    </source>
</reference>
<dbReference type="Proteomes" id="UP000284120">
    <property type="component" value="Unassembled WGS sequence"/>
</dbReference>
<dbReference type="Gene3D" id="3.10.450.50">
    <property type="match status" value="1"/>
</dbReference>
<dbReference type="InterPro" id="IPR039437">
    <property type="entry name" value="FrzH/put_lumazine-bd"/>
</dbReference>
<proteinExistence type="predicted"/>
<evidence type="ECO:0000313" key="2">
    <source>
        <dbReference type="Proteomes" id="UP000284120"/>
    </source>
</evidence>
<evidence type="ECO:0008006" key="3">
    <source>
        <dbReference type="Google" id="ProtNLM"/>
    </source>
</evidence>
<comment type="caution">
    <text evidence="1">The sequence shown here is derived from an EMBL/GenBank/DDBJ whole genome shotgun (WGS) entry which is preliminary data.</text>
</comment>
<evidence type="ECO:0000313" key="1">
    <source>
        <dbReference type="EMBL" id="RWU06304.1"/>
    </source>
</evidence>
<dbReference type="EMBL" id="SAYW01000004">
    <property type="protein sequence ID" value="RWU06304.1"/>
    <property type="molecule type" value="Genomic_DNA"/>
</dbReference>
<dbReference type="SUPFAM" id="SSF54427">
    <property type="entry name" value="NTF2-like"/>
    <property type="match status" value="1"/>
</dbReference>
<protein>
    <recommendedName>
        <fullName evidence="3">Nuclear transport factor 2 family protein</fullName>
    </recommendedName>
</protein>
<keyword evidence="2" id="KW-1185">Reference proteome</keyword>
<dbReference type="Pfam" id="PF12893">
    <property type="entry name" value="Lumazine_bd_2"/>
    <property type="match status" value="1"/>
</dbReference>
<accession>A0A443YR88</accession>